<comment type="caution">
    <text evidence="1">The sequence shown here is derived from an EMBL/GenBank/DDBJ whole genome shotgun (WGS) entry which is preliminary data.</text>
</comment>
<accession>A0AAN4ZE10</accession>
<name>A0AAN4ZE10_9BILA</name>
<dbReference type="Proteomes" id="UP001328107">
    <property type="component" value="Unassembled WGS sequence"/>
</dbReference>
<evidence type="ECO:0000313" key="1">
    <source>
        <dbReference type="EMBL" id="GMR37799.1"/>
    </source>
</evidence>
<keyword evidence="2" id="KW-1185">Reference proteome</keyword>
<dbReference type="EMBL" id="BTRK01000002">
    <property type="protein sequence ID" value="GMR37799.1"/>
    <property type="molecule type" value="Genomic_DNA"/>
</dbReference>
<dbReference type="AlphaFoldDB" id="A0AAN4ZE10"/>
<organism evidence="1 2">
    <name type="scientific">Pristionchus mayeri</name>
    <dbReference type="NCBI Taxonomy" id="1317129"/>
    <lineage>
        <taxon>Eukaryota</taxon>
        <taxon>Metazoa</taxon>
        <taxon>Ecdysozoa</taxon>
        <taxon>Nematoda</taxon>
        <taxon>Chromadorea</taxon>
        <taxon>Rhabditida</taxon>
        <taxon>Rhabditina</taxon>
        <taxon>Diplogasteromorpha</taxon>
        <taxon>Diplogasteroidea</taxon>
        <taxon>Neodiplogasteridae</taxon>
        <taxon>Pristionchus</taxon>
    </lineage>
</organism>
<protein>
    <submittedName>
        <fullName evidence="1">Uncharacterized protein</fullName>
    </submittedName>
</protein>
<evidence type="ECO:0000313" key="2">
    <source>
        <dbReference type="Proteomes" id="UP001328107"/>
    </source>
</evidence>
<proteinExistence type="predicted"/>
<gene>
    <name evidence="1" type="ORF">PMAYCL1PPCAC_07994</name>
</gene>
<sequence>MEQEEELEANSVSLLFLDSGVEGRRDKISDSFPSLLSTSPLLLLQLPPLQQPLQHLQQGGRDRYGSGLSINEEWFLPQTFTFPDFSKLFAQGTPSSFANAIATASGANNASAISSVILAAPAPATTAAPGRKKRQVATANAFASASGDGEGI</sequence>
<reference evidence="2" key="1">
    <citation type="submission" date="2022-10" db="EMBL/GenBank/DDBJ databases">
        <title>Genome assembly of Pristionchus species.</title>
        <authorList>
            <person name="Yoshida K."/>
            <person name="Sommer R.J."/>
        </authorList>
    </citation>
    <scope>NUCLEOTIDE SEQUENCE [LARGE SCALE GENOMIC DNA]</scope>
    <source>
        <strain evidence="2">RS5460</strain>
    </source>
</reference>